<comment type="caution">
    <text evidence="2">The sequence shown here is derived from an EMBL/GenBank/DDBJ whole genome shotgun (WGS) entry which is preliminary data.</text>
</comment>
<keyword evidence="1" id="KW-0472">Membrane</keyword>
<keyword evidence="1" id="KW-1133">Transmembrane helix</keyword>
<evidence type="ECO:0000256" key="1">
    <source>
        <dbReference type="SAM" id="Phobius"/>
    </source>
</evidence>
<sequence>RRSSIFSDFSLDDTRRSLRSSTDNLVNPASVKADMEKLAQEESTPWHSAPLVFAILPAVGGLFFNNGSAVVTDVLLLGLATVVLNWCVRLPWDWYRSAQLPAGVPSVSMTDTIFEEAESEYDEASETPVDQENSTERLPGAFSTGNLDYEAEHVTRPDLSPHYKAAIRELRQDELMALAACFFGPVVGAYLLHSIRDSLSRPSEGLVSDYNLTIFLLAAEIRPVSHLIRMLQARTLYLQKVVRDENLDPDAPKPSSDSNATTQDLNKRVAELETHLADIAATNTSIKEGKTGSFKNNVTSSSEVVGQVRQSFQPQLDALNRAVRRYEKRATTQTMVTEARLQDLETRLKDALSLAAAAAQYKQKQPGFALLLLDWISALFMVPLQAAWALFVYPLN</sequence>
<gene>
    <name evidence="2" type="ORF">K490DRAFT_23225</name>
</gene>
<evidence type="ECO:0000313" key="3">
    <source>
        <dbReference type="Proteomes" id="UP000799776"/>
    </source>
</evidence>
<organism evidence="2 3">
    <name type="scientific">Saccharata proteae CBS 121410</name>
    <dbReference type="NCBI Taxonomy" id="1314787"/>
    <lineage>
        <taxon>Eukaryota</taxon>
        <taxon>Fungi</taxon>
        <taxon>Dikarya</taxon>
        <taxon>Ascomycota</taxon>
        <taxon>Pezizomycotina</taxon>
        <taxon>Dothideomycetes</taxon>
        <taxon>Dothideomycetes incertae sedis</taxon>
        <taxon>Botryosphaeriales</taxon>
        <taxon>Saccharataceae</taxon>
        <taxon>Saccharata</taxon>
    </lineage>
</organism>
<accession>A0A9P4HUB3</accession>
<protein>
    <submittedName>
        <fullName evidence="2">Uncharacterized protein</fullName>
    </submittedName>
</protein>
<feature type="transmembrane region" description="Helical" evidence="1">
    <location>
        <begin position="70"/>
        <end position="88"/>
    </location>
</feature>
<dbReference type="OrthoDB" id="5422510at2759"/>
<dbReference type="AlphaFoldDB" id="A0A9P4HUB3"/>
<feature type="non-terminal residue" evidence="2">
    <location>
        <position position="1"/>
    </location>
</feature>
<dbReference type="PANTHER" id="PTHR42032:SF1">
    <property type="entry name" value="YALI0E30679P"/>
    <property type="match status" value="1"/>
</dbReference>
<dbReference type="Proteomes" id="UP000799776">
    <property type="component" value="Unassembled WGS sequence"/>
</dbReference>
<feature type="transmembrane region" description="Helical" evidence="1">
    <location>
        <begin position="45"/>
        <end position="64"/>
    </location>
</feature>
<keyword evidence="1" id="KW-0812">Transmembrane</keyword>
<feature type="non-terminal residue" evidence="2">
    <location>
        <position position="396"/>
    </location>
</feature>
<reference evidence="2" key="1">
    <citation type="journal article" date="2020" name="Stud. Mycol.">
        <title>101 Dothideomycetes genomes: a test case for predicting lifestyles and emergence of pathogens.</title>
        <authorList>
            <person name="Haridas S."/>
            <person name="Albert R."/>
            <person name="Binder M."/>
            <person name="Bloem J."/>
            <person name="Labutti K."/>
            <person name="Salamov A."/>
            <person name="Andreopoulos B."/>
            <person name="Baker S."/>
            <person name="Barry K."/>
            <person name="Bills G."/>
            <person name="Bluhm B."/>
            <person name="Cannon C."/>
            <person name="Castanera R."/>
            <person name="Culley D."/>
            <person name="Daum C."/>
            <person name="Ezra D."/>
            <person name="Gonzalez J."/>
            <person name="Henrissat B."/>
            <person name="Kuo A."/>
            <person name="Liang C."/>
            <person name="Lipzen A."/>
            <person name="Lutzoni F."/>
            <person name="Magnuson J."/>
            <person name="Mondo S."/>
            <person name="Nolan M."/>
            <person name="Ohm R."/>
            <person name="Pangilinan J."/>
            <person name="Park H.-J."/>
            <person name="Ramirez L."/>
            <person name="Alfaro M."/>
            <person name="Sun H."/>
            <person name="Tritt A."/>
            <person name="Yoshinaga Y."/>
            <person name="Zwiers L.-H."/>
            <person name="Turgeon B."/>
            <person name="Goodwin S."/>
            <person name="Spatafora J."/>
            <person name="Crous P."/>
            <person name="Grigoriev I."/>
        </authorList>
    </citation>
    <scope>NUCLEOTIDE SEQUENCE</scope>
    <source>
        <strain evidence="2">CBS 121410</strain>
    </source>
</reference>
<name>A0A9P4HUB3_9PEZI</name>
<dbReference type="PANTHER" id="PTHR42032">
    <property type="entry name" value="YALI0E30679P"/>
    <property type="match status" value="1"/>
</dbReference>
<feature type="transmembrane region" description="Helical" evidence="1">
    <location>
        <begin position="368"/>
        <end position="393"/>
    </location>
</feature>
<keyword evidence="3" id="KW-1185">Reference proteome</keyword>
<proteinExistence type="predicted"/>
<evidence type="ECO:0000313" key="2">
    <source>
        <dbReference type="EMBL" id="KAF2086992.1"/>
    </source>
</evidence>
<dbReference type="EMBL" id="ML978722">
    <property type="protein sequence ID" value="KAF2086992.1"/>
    <property type="molecule type" value="Genomic_DNA"/>
</dbReference>